<organism evidence="1 2">
    <name type="scientific">Rhynchospora pubera</name>
    <dbReference type="NCBI Taxonomy" id="906938"/>
    <lineage>
        <taxon>Eukaryota</taxon>
        <taxon>Viridiplantae</taxon>
        <taxon>Streptophyta</taxon>
        <taxon>Embryophyta</taxon>
        <taxon>Tracheophyta</taxon>
        <taxon>Spermatophyta</taxon>
        <taxon>Magnoliopsida</taxon>
        <taxon>Liliopsida</taxon>
        <taxon>Poales</taxon>
        <taxon>Cyperaceae</taxon>
        <taxon>Cyperoideae</taxon>
        <taxon>Rhynchosporeae</taxon>
        <taxon>Rhynchospora</taxon>
    </lineage>
</organism>
<gene>
    <name evidence="1" type="ORF">LUZ62_047500</name>
</gene>
<name>A0AAV8FWV7_9POAL</name>
<dbReference type="EMBL" id="JAMFTS010000002">
    <property type="protein sequence ID" value="KAJ4796254.1"/>
    <property type="molecule type" value="Genomic_DNA"/>
</dbReference>
<evidence type="ECO:0000313" key="1">
    <source>
        <dbReference type="EMBL" id="KAJ4796254.1"/>
    </source>
</evidence>
<proteinExistence type="predicted"/>
<sequence>MIFKNKILVKATHSSSPSSFFLLPLSLPSSPSTTDPPLSVELEILSWKLSRKWRLACLAQPFEILVVYKKSQSDLVDRVVSEFVNFDPAIRIGVEEEVQSGSVIAKALEIALRCAMLDHKWTCIGDNTFVESTFSTSEERTNVCAVNVQVQSEASDEVIFVISPETLRFSRHQILDLLSSQNMDKFEKKEEVILESLNFSTACTTLPSLYEGYVVGASKVLPEGESVDKFQDLWSIKNGLILKSNYYIAVQFSYGGCLNKKWFPSSFVLQGSGLTPAPKTIRISKAVLAFESFIGLLEAWDFFGDGSLIVKEQSLIGNGEAILSCEKVADNLPQRIINAGFIHKDPLSALVDSLAKPSGMVVFHNFLPLDFRTPKPYIGYLTEDNTLDRNKENSLALTDSDLKDAPSKINEVQIGLNDVATVERTLSDKKQTPLLVPSFTKTIRKTATKSSAQIRSKGEVTQVRVTQENCQMFN</sequence>
<evidence type="ECO:0000313" key="2">
    <source>
        <dbReference type="Proteomes" id="UP001140206"/>
    </source>
</evidence>
<dbReference type="AlphaFoldDB" id="A0AAV8FWV7"/>
<protein>
    <submittedName>
        <fullName evidence="1">Uncharacterized protein</fullName>
    </submittedName>
</protein>
<comment type="caution">
    <text evidence="1">The sequence shown here is derived from an EMBL/GenBank/DDBJ whole genome shotgun (WGS) entry which is preliminary data.</text>
</comment>
<keyword evidence="2" id="KW-1185">Reference proteome</keyword>
<accession>A0AAV8FWV7</accession>
<reference evidence="1" key="1">
    <citation type="submission" date="2022-08" db="EMBL/GenBank/DDBJ databases">
        <authorList>
            <person name="Marques A."/>
        </authorList>
    </citation>
    <scope>NUCLEOTIDE SEQUENCE</scope>
    <source>
        <strain evidence="1">RhyPub2mFocal</strain>
        <tissue evidence="1">Leaves</tissue>
    </source>
</reference>
<dbReference type="Proteomes" id="UP001140206">
    <property type="component" value="Chromosome 2"/>
</dbReference>